<protein>
    <submittedName>
        <fullName evidence="2">Uncharacterized protein</fullName>
    </submittedName>
</protein>
<evidence type="ECO:0000256" key="1">
    <source>
        <dbReference type="SAM" id="MobiDB-lite"/>
    </source>
</evidence>
<keyword evidence="3" id="KW-1185">Reference proteome</keyword>
<feature type="region of interest" description="Disordered" evidence="1">
    <location>
        <begin position="113"/>
        <end position="137"/>
    </location>
</feature>
<name>A0ABD1CYH1_CULPP</name>
<comment type="caution">
    <text evidence="2">The sequence shown here is derived from an EMBL/GenBank/DDBJ whole genome shotgun (WGS) entry which is preliminary data.</text>
</comment>
<dbReference type="AlphaFoldDB" id="A0ABD1CYH1"/>
<proteinExistence type="predicted"/>
<accession>A0ABD1CYH1</accession>
<evidence type="ECO:0000313" key="3">
    <source>
        <dbReference type="Proteomes" id="UP001562425"/>
    </source>
</evidence>
<dbReference type="Proteomes" id="UP001562425">
    <property type="component" value="Unassembled WGS sequence"/>
</dbReference>
<sequence length="137" mass="15244">MGSVTLNVGEPVSGAAIFRGLGTSEVSWFTLTYNKRPIRRFLYGLEIFAAVAKAHAGFRTPSCGTFLYVLDQHLGASSPPSCQTESWKFVNSRWQKPHTGRQLPVVKRVHHVTTPGPFREPTKTQSGQRPTLRVHRA</sequence>
<evidence type="ECO:0000313" key="2">
    <source>
        <dbReference type="EMBL" id="KAL1381062.1"/>
    </source>
</evidence>
<organism evidence="2 3">
    <name type="scientific">Culex pipiens pipiens</name>
    <name type="common">Northern house mosquito</name>
    <dbReference type="NCBI Taxonomy" id="38569"/>
    <lineage>
        <taxon>Eukaryota</taxon>
        <taxon>Metazoa</taxon>
        <taxon>Ecdysozoa</taxon>
        <taxon>Arthropoda</taxon>
        <taxon>Hexapoda</taxon>
        <taxon>Insecta</taxon>
        <taxon>Pterygota</taxon>
        <taxon>Neoptera</taxon>
        <taxon>Endopterygota</taxon>
        <taxon>Diptera</taxon>
        <taxon>Nematocera</taxon>
        <taxon>Culicoidea</taxon>
        <taxon>Culicidae</taxon>
        <taxon>Culicinae</taxon>
        <taxon>Culicini</taxon>
        <taxon>Culex</taxon>
        <taxon>Culex</taxon>
    </lineage>
</organism>
<dbReference type="EMBL" id="JBEHCU010008819">
    <property type="protein sequence ID" value="KAL1381062.1"/>
    <property type="molecule type" value="Genomic_DNA"/>
</dbReference>
<gene>
    <name evidence="2" type="ORF">pipiens_013735</name>
</gene>
<reference evidence="2 3" key="1">
    <citation type="submission" date="2024-05" db="EMBL/GenBank/DDBJ databases">
        <title>Culex pipiens pipiens assembly and annotation.</title>
        <authorList>
            <person name="Alout H."/>
            <person name="Durand T."/>
        </authorList>
    </citation>
    <scope>NUCLEOTIDE SEQUENCE [LARGE SCALE GENOMIC DNA]</scope>
    <source>
        <strain evidence="2">HA-2024</strain>
        <tissue evidence="2">Whole body</tissue>
    </source>
</reference>